<evidence type="ECO:0000313" key="2">
    <source>
        <dbReference type="EMBL" id="KAD4385878.1"/>
    </source>
</evidence>
<name>A0A5N6LHF4_9ASTR</name>
<evidence type="ECO:0000313" key="3">
    <source>
        <dbReference type="Proteomes" id="UP000326396"/>
    </source>
</evidence>
<organism evidence="1 3">
    <name type="scientific">Mikania micrantha</name>
    <name type="common">bitter vine</name>
    <dbReference type="NCBI Taxonomy" id="192012"/>
    <lineage>
        <taxon>Eukaryota</taxon>
        <taxon>Viridiplantae</taxon>
        <taxon>Streptophyta</taxon>
        <taxon>Embryophyta</taxon>
        <taxon>Tracheophyta</taxon>
        <taxon>Spermatophyta</taxon>
        <taxon>Magnoliopsida</taxon>
        <taxon>eudicotyledons</taxon>
        <taxon>Gunneridae</taxon>
        <taxon>Pentapetalae</taxon>
        <taxon>asterids</taxon>
        <taxon>campanulids</taxon>
        <taxon>Asterales</taxon>
        <taxon>Asteraceae</taxon>
        <taxon>Asteroideae</taxon>
        <taxon>Heliantheae alliance</taxon>
        <taxon>Eupatorieae</taxon>
        <taxon>Mikania</taxon>
    </lineage>
</organism>
<comment type="caution">
    <text evidence="1">The sequence shown here is derived from an EMBL/GenBank/DDBJ whole genome shotgun (WGS) entry which is preliminary data.</text>
</comment>
<accession>A0A5N6LHF4</accession>
<dbReference type="Proteomes" id="UP000326396">
    <property type="component" value="Linkage Group LG3"/>
</dbReference>
<protein>
    <submittedName>
        <fullName evidence="1">Uncharacterized protein</fullName>
    </submittedName>
</protein>
<dbReference type="EMBL" id="SZYD01000013">
    <property type="protein sequence ID" value="KAD4385878.1"/>
    <property type="molecule type" value="Genomic_DNA"/>
</dbReference>
<gene>
    <name evidence="2" type="ORF">E3N88_26047</name>
    <name evidence="1" type="ORF">E3N88_42594</name>
</gene>
<reference evidence="1 3" key="1">
    <citation type="submission" date="2019-05" db="EMBL/GenBank/DDBJ databases">
        <title>Mikania micrantha, genome provides insights into the molecular mechanism of rapid growth.</title>
        <authorList>
            <person name="Liu B."/>
        </authorList>
    </citation>
    <scope>NUCLEOTIDE SEQUENCE [LARGE SCALE GENOMIC DNA]</scope>
    <source>
        <strain evidence="1">NLD-2019</strain>
        <tissue evidence="1">Leaf</tissue>
    </source>
</reference>
<dbReference type="AlphaFoldDB" id="A0A5N6LHF4"/>
<sequence length="137" mass="14607">MDDLTIAYLHDIDETNLFVCFFKYLAELQNSKKEGVGILKGNGVAVNKGFAVIDKAVVVMKAFKEVRVDEPGGAEPAAAEVDVRDVAAGGADVHDLDGVSGNATWQGVCGTLVYYDVGGGTFVSPNSVWFHFLCCTK</sequence>
<dbReference type="EMBL" id="SZYD01000653">
    <property type="protein sequence ID" value="KAD1586181.1"/>
    <property type="molecule type" value="Genomic_DNA"/>
</dbReference>
<evidence type="ECO:0000313" key="1">
    <source>
        <dbReference type="EMBL" id="KAD1586181.1"/>
    </source>
</evidence>
<keyword evidence="3" id="KW-1185">Reference proteome</keyword>
<proteinExistence type="predicted"/>